<dbReference type="InterPro" id="IPR054427">
    <property type="entry name" value="S1CSD-TOTE-2"/>
</dbReference>
<comment type="caution">
    <text evidence="4">The sequence shown here is derived from an EMBL/GenBank/DDBJ whole genome shotgun (WGS) entry which is preliminary data.</text>
</comment>
<dbReference type="Pfam" id="PF22860">
    <property type="entry name" value="DUF7017"/>
    <property type="match status" value="1"/>
</dbReference>
<dbReference type="AlphaFoldDB" id="A0A094J6M0"/>
<evidence type="ECO:0000313" key="5">
    <source>
        <dbReference type="Proteomes" id="UP000053718"/>
    </source>
</evidence>
<name>A0A094J6M0_9GAMM</name>
<keyword evidence="5" id="KW-1185">Reference proteome</keyword>
<reference evidence="4 5" key="1">
    <citation type="submission" date="2014-06" db="EMBL/GenBank/DDBJ databases">
        <title>Draft genome sequence of Idiomarina sp. MCCC 1A10513.</title>
        <authorList>
            <person name="Du J."/>
            <person name="Lai Q."/>
            <person name="Shao Z."/>
        </authorList>
    </citation>
    <scope>NUCLEOTIDE SEQUENCE [LARGE SCALE GENOMIC DNA]</scope>
    <source>
        <strain evidence="4 5">MCCC 1A10513</strain>
    </source>
</reference>
<evidence type="ECO:0000313" key="4">
    <source>
        <dbReference type="EMBL" id="KFZ28241.1"/>
    </source>
</evidence>
<dbReference type="eggNOG" id="COG4783">
    <property type="taxonomic scope" value="Bacteria"/>
</dbReference>
<dbReference type="InterPro" id="IPR011990">
    <property type="entry name" value="TPR-like_helical_dom_sf"/>
</dbReference>
<dbReference type="InterPro" id="IPR054283">
    <property type="entry name" value="DUF7017"/>
</dbReference>
<dbReference type="Pfam" id="PF22708">
    <property type="entry name" value="S1CSD-TOTE-1"/>
    <property type="match status" value="1"/>
</dbReference>
<proteinExistence type="predicted"/>
<dbReference type="PROSITE" id="PS50005">
    <property type="entry name" value="TPR"/>
    <property type="match status" value="1"/>
</dbReference>
<sequence>MVFISKPSTVNSRSNDFSSKRVFELRRNGDLDDAYHLARELYSKTPSDPWVQRAILWCLIDYCKLAAKQNNQASLDEYLQLISDIPVPEDDDIIKENLQRITSLRDPTKQLALQARAASDREDFLEAIRLLKEAVKLNPDDSYLREQLGWNFYRQAKFLLGKGKQGLSPTKSLLVQYLHLGVTTPSRLHSLILDLAYKLAKTSDNPQEFNLAKFMNLWGLDNFQGEDFEANEYNGNTYEPLVEKTTRLALKHAISTQDRQFIELSLPLVDKAIEHSADPLWLYWMKAKALAVVERFNKAQQALIPVIKAKTSEYWVWEFLGDTHKNDDIELAISCYCKALSCNPQDMYASNLRIKLAQLLLSISEYSAAKYEIERVRKFLNESGKELSNDVELLTQSADYLSAVTKNNNSAFYQEMSAQAEDFIFADLPWESACIGETFSLPKTPHKKRTTIYTLLAGAPRPISLSLPSQSPELTGFKCGDSVAIKVQTAAENTLKILKVQKRQSDEAFDIFHEEIGIVDHVNSHKSLVHITVSKGVDFTVRENELREPLRLGDLVSVKLAQSIGKRGSSFRAAQIEKSNASIDSCKAIQHFDGECTITDNGFGFVDDDVFLPPDIVKKFQLHDGDRLSGYAVVNFNPKKQTWGLKAFRIEGRR</sequence>
<dbReference type="OrthoDB" id="6196244at2"/>
<feature type="repeat" description="TPR" evidence="1">
    <location>
        <begin position="108"/>
        <end position="141"/>
    </location>
</feature>
<evidence type="ECO:0000259" key="3">
    <source>
        <dbReference type="Pfam" id="PF22708"/>
    </source>
</evidence>
<gene>
    <name evidence="4" type="ORF">IDAT_10450</name>
</gene>
<evidence type="ECO:0000259" key="2">
    <source>
        <dbReference type="Pfam" id="PF22707"/>
    </source>
</evidence>
<feature type="domain" description="TOTE conflict systems S1/CSD-like" evidence="3">
    <location>
        <begin position="509"/>
        <end position="569"/>
    </location>
</feature>
<evidence type="ECO:0008006" key="6">
    <source>
        <dbReference type="Google" id="ProtNLM"/>
    </source>
</evidence>
<dbReference type="Gene3D" id="1.25.40.10">
    <property type="entry name" value="Tetratricopeptide repeat domain"/>
    <property type="match status" value="2"/>
</dbReference>
<dbReference type="Proteomes" id="UP000053718">
    <property type="component" value="Unassembled WGS sequence"/>
</dbReference>
<feature type="domain" description="TOTE conflict systems S1/CSD-like" evidence="2">
    <location>
        <begin position="591"/>
        <end position="650"/>
    </location>
</feature>
<dbReference type="SUPFAM" id="SSF48452">
    <property type="entry name" value="TPR-like"/>
    <property type="match status" value="1"/>
</dbReference>
<dbReference type="SMART" id="SM00028">
    <property type="entry name" value="TPR"/>
    <property type="match status" value="2"/>
</dbReference>
<dbReference type="STRING" id="1517416.IDAT_10450"/>
<dbReference type="EMBL" id="JPIN01000011">
    <property type="protein sequence ID" value="KFZ28241.1"/>
    <property type="molecule type" value="Genomic_DNA"/>
</dbReference>
<dbReference type="Pfam" id="PF22707">
    <property type="entry name" value="S1CSD-TOTE-2"/>
    <property type="match status" value="1"/>
</dbReference>
<dbReference type="InterPro" id="IPR019734">
    <property type="entry name" value="TPR_rpt"/>
</dbReference>
<keyword evidence="1" id="KW-0802">TPR repeat</keyword>
<accession>A0A094J6M0</accession>
<organism evidence="4 5">
    <name type="scientific">Pseudidiomarina atlantica</name>
    <dbReference type="NCBI Taxonomy" id="1517416"/>
    <lineage>
        <taxon>Bacteria</taxon>
        <taxon>Pseudomonadati</taxon>
        <taxon>Pseudomonadota</taxon>
        <taxon>Gammaproteobacteria</taxon>
        <taxon>Alteromonadales</taxon>
        <taxon>Idiomarinaceae</taxon>
        <taxon>Pseudidiomarina</taxon>
    </lineage>
</organism>
<protein>
    <recommendedName>
        <fullName evidence="6">Tetratricopeptide repeat protein</fullName>
    </recommendedName>
</protein>
<evidence type="ECO:0000256" key="1">
    <source>
        <dbReference type="PROSITE-ProRule" id="PRU00339"/>
    </source>
</evidence>
<dbReference type="InterPro" id="IPR054426">
    <property type="entry name" value="S1CSD-TOTE-1"/>
</dbReference>
<dbReference type="RefSeq" id="WP_034733376.1">
    <property type="nucleotide sequence ID" value="NZ_JPIN01000011.1"/>
</dbReference>